<gene>
    <name evidence="2" type="ORF">C8D93_111122</name>
</gene>
<dbReference type="RefSeq" id="WP_110266495.1">
    <property type="nucleotide sequence ID" value="NZ_CAKZQT010000005.1"/>
</dbReference>
<sequence>MEPKPQRLADVDAAVDRIIEAVGAKIVLGLPLGLGKPVELVNALYRRARQDPSLHLRILTALSLDKPVGSSRIEQAFLDPFVARVFAGVPDLDYARDLRENALPANVEVCEFYFRPGSMLGNAHAQPRYISSNYTHAARDVFEQGCNVVAQSVCARGEGAEQRLSLSCNPDTGPELLQMLRASGRRHVAVAVLNQNLPYMAHDAEVSPDEFDIVVDDPRYTTALFPTPKMAVTAADYHIGLYASSLVRDGGTLQLGIGSLADAIVHALIERHANGAGYRDALATIGALDRHGSLIEGIGGTGRFEQGLYGATEMFVDGFWQLMRAGLLRRRVYDFWALQILINENRCDPEALTPAVLDGFEQLGVRVIRGKDFEVLQHHGFFSDATRYDDGHLIAPDGERVTANVANPASRAVMARCLGRRLRNGIVLHGGFFLGPADFYEGLRQMSQAERDTICMTGVEKTNQLDLNPRLYRAQRRDARFINTGMMATLSGAVCSDGLDNGQVVSGVGGQYNFVAQAHQIPGGRSILMVRATREDSGGEVTSNIVFNYGHLTIPRHLRDIVITEYGIADLRSQTDDAVAKALICIADSRFQDALLEQAQRAGKLERGWTVPDACRDNTPERLERQLAILRAQAPEGQRYPPFPFGCDFTDEELVLGKALKAVARRAKTTPTWKLIATLLGRELRGTPDSATPYLRRVGLDRPATMQDRVARALLIDALAAEA</sequence>
<dbReference type="GO" id="GO:0006083">
    <property type="term" value="P:acetate metabolic process"/>
    <property type="evidence" value="ECO:0007669"/>
    <property type="project" value="InterPro"/>
</dbReference>
<dbReference type="PANTHER" id="PTHR21432">
    <property type="entry name" value="ACETYL-COA HYDROLASE-RELATED"/>
    <property type="match status" value="1"/>
</dbReference>
<dbReference type="Gene3D" id="3.40.1080.20">
    <property type="entry name" value="Acetyl-CoA hydrolase/transferase C-terminal domain"/>
    <property type="match status" value="1"/>
</dbReference>
<comment type="caution">
    <text evidence="2">The sequence shown here is derived from an EMBL/GenBank/DDBJ whole genome shotgun (WGS) entry which is preliminary data.</text>
</comment>
<organism evidence="2 3">
    <name type="scientific">Sinimarinibacterium flocculans</name>
    <dbReference type="NCBI Taxonomy" id="985250"/>
    <lineage>
        <taxon>Bacteria</taxon>
        <taxon>Pseudomonadati</taxon>
        <taxon>Pseudomonadota</taxon>
        <taxon>Gammaproteobacteria</taxon>
        <taxon>Nevskiales</taxon>
        <taxon>Nevskiaceae</taxon>
        <taxon>Sinimarinibacterium</taxon>
    </lineage>
</organism>
<dbReference type="Gene3D" id="3.30.750.70">
    <property type="entry name" value="4-hydroxybutyrate coenzyme like domains"/>
    <property type="match status" value="1"/>
</dbReference>
<reference evidence="2 3" key="1">
    <citation type="submission" date="2018-04" db="EMBL/GenBank/DDBJ databases">
        <title>Genomic Encyclopedia of Type Strains, Phase IV (KMG-IV): sequencing the most valuable type-strain genomes for metagenomic binning, comparative biology and taxonomic classification.</title>
        <authorList>
            <person name="Goeker M."/>
        </authorList>
    </citation>
    <scope>NUCLEOTIDE SEQUENCE [LARGE SCALE GENOMIC DNA]</scope>
    <source>
        <strain evidence="2 3">DSM 104150</strain>
    </source>
</reference>
<dbReference type="GO" id="GO:0016787">
    <property type="term" value="F:hydrolase activity"/>
    <property type="evidence" value="ECO:0007669"/>
    <property type="project" value="UniProtKB-KW"/>
</dbReference>
<dbReference type="InterPro" id="IPR037171">
    <property type="entry name" value="NagB/RpiA_transferase-like"/>
</dbReference>
<dbReference type="InterPro" id="IPR038460">
    <property type="entry name" value="AcetylCoA_hyd_C_sf"/>
</dbReference>
<keyword evidence="2" id="KW-0808">Transferase</keyword>
<dbReference type="OrthoDB" id="9801795at2"/>
<proteinExistence type="predicted"/>
<dbReference type="AlphaFoldDB" id="A0A318E208"/>
<dbReference type="Proteomes" id="UP000248330">
    <property type="component" value="Unassembled WGS sequence"/>
</dbReference>
<dbReference type="Pfam" id="PF13336">
    <property type="entry name" value="AcetylCoA_hyd_C"/>
    <property type="match status" value="1"/>
</dbReference>
<keyword evidence="3" id="KW-1185">Reference proteome</keyword>
<dbReference type="InterPro" id="IPR026888">
    <property type="entry name" value="AcetylCoA_hyd_C"/>
</dbReference>
<dbReference type="SUPFAM" id="SSF100950">
    <property type="entry name" value="NagB/RpiA/CoA transferase-like"/>
    <property type="match status" value="1"/>
</dbReference>
<dbReference type="InterPro" id="IPR046433">
    <property type="entry name" value="ActCoA_hydro"/>
</dbReference>
<keyword evidence="2" id="KW-0378">Hydrolase</keyword>
<dbReference type="EMBL" id="QICN01000011">
    <property type="protein sequence ID" value="PXV64950.1"/>
    <property type="molecule type" value="Genomic_DNA"/>
</dbReference>
<feature type="domain" description="Acetyl-CoA hydrolase/transferase C-terminal" evidence="1">
    <location>
        <begin position="436"/>
        <end position="599"/>
    </location>
</feature>
<protein>
    <submittedName>
        <fullName evidence="2">Acetyl-CoA hydrolase/transferase-like protein</fullName>
    </submittedName>
</protein>
<dbReference type="PANTHER" id="PTHR21432:SF20">
    <property type="entry name" value="ACETYL-COA HYDROLASE"/>
    <property type="match status" value="1"/>
</dbReference>
<dbReference type="Gene3D" id="3.40.1080.10">
    <property type="entry name" value="Glutaconate Coenzyme A-transferase"/>
    <property type="match status" value="1"/>
</dbReference>
<accession>A0A318E208</accession>
<evidence type="ECO:0000259" key="1">
    <source>
        <dbReference type="Pfam" id="PF13336"/>
    </source>
</evidence>
<evidence type="ECO:0000313" key="3">
    <source>
        <dbReference type="Proteomes" id="UP000248330"/>
    </source>
</evidence>
<dbReference type="GO" id="GO:0008775">
    <property type="term" value="F:acetate CoA-transferase activity"/>
    <property type="evidence" value="ECO:0007669"/>
    <property type="project" value="InterPro"/>
</dbReference>
<evidence type="ECO:0000313" key="2">
    <source>
        <dbReference type="EMBL" id="PXV64950.1"/>
    </source>
</evidence>
<name>A0A318E208_9GAMM</name>